<dbReference type="Proteomes" id="UP000001075">
    <property type="component" value="Unassembled WGS sequence"/>
</dbReference>
<dbReference type="InParanoid" id="G3HXL7"/>
<organism evidence="2 3">
    <name type="scientific">Cricetulus griseus</name>
    <name type="common">Chinese hamster</name>
    <name type="synonym">Cricetulus barabensis griseus</name>
    <dbReference type="NCBI Taxonomy" id="10029"/>
    <lineage>
        <taxon>Eukaryota</taxon>
        <taxon>Metazoa</taxon>
        <taxon>Chordata</taxon>
        <taxon>Craniata</taxon>
        <taxon>Vertebrata</taxon>
        <taxon>Euteleostomi</taxon>
        <taxon>Mammalia</taxon>
        <taxon>Eutheria</taxon>
        <taxon>Euarchontoglires</taxon>
        <taxon>Glires</taxon>
        <taxon>Rodentia</taxon>
        <taxon>Myomorpha</taxon>
        <taxon>Muroidea</taxon>
        <taxon>Cricetidae</taxon>
        <taxon>Cricetinae</taxon>
        <taxon>Cricetulus</taxon>
    </lineage>
</organism>
<gene>
    <name evidence="2" type="ORF">I79_015743</name>
</gene>
<proteinExistence type="predicted"/>
<feature type="region of interest" description="Disordered" evidence="1">
    <location>
        <begin position="36"/>
        <end position="58"/>
    </location>
</feature>
<accession>G3HXL7</accession>
<sequence>MIVRSSGYSGNQINNLKRLSLAEIIYLGQPQPRAQAQEQPQLNLTLSHHFGARLGQQP</sequence>
<reference evidence="3" key="1">
    <citation type="journal article" date="2011" name="Nat. Biotechnol.">
        <title>The genomic sequence of the Chinese hamster ovary (CHO)-K1 cell line.</title>
        <authorList>
            <person name="Xu X."/>
            <person name="Nagarajan H."/>
            <person name="Lewis N.E."/>
            <person name="Pan S."/>
            <person name="Cai Z."/>
            <person name="Liu X."/>
            <person name="Chen W."/>
            <person name="Xie M."/>
            <person name="Wang W."/>
            <person name="Hammond S."/>
            <person name="Andersen M.R."/>
            <person name="Neff N."/>
            <person name="Passarelli B."/>
            <person name="Koh W."/>
            <person name="Fan H.C."/>
            <person name="Wang J."/>
            <person name="Gui Y."/>
            <person name="Lee K.H."/>
            <person name="Betenbaugh M.J."/>
            <person name="Quake S.R."/>
            <person name="Famili I."/>
            <person name="Palsson B.O."/>
            <person name="Wang J."/>
        </authorList>
    </citation>
    <scope>NUCLEOTIDE SEQUENCE [LARGE SCALE GENOMIC DNA]</scope>
    <source>
        <strain evidence="3">CHO K1 cell line</strain>
    </source>
</reference>
<evidence type="ECO:0000256" key="1">
    <source>
        <dbReference type="SAM" id="MobiDB-lite"/>
    </source>
</evidence>
<name>G3HXL7_CRIGR</name>
<evidence type="ECO:0000313" key="3">
    <source>
        <dbReference type="Proteomes" id="UP000001075"/>
    </source>
</evidence>
<dbReference type="EMBL" id="JH000882">
    <property type="protein sequence ID" value="EGW06918.1"/>
    <property type="molecule type" value="Genomic_DNA"/>
</dbReference>
<evidence type="ECO:0000313" key="2">
    <source>
        <dbReference type="EMBL" id="EGW06918.1"/>
    </source>
</evidence>
<protein>
    <submittedName>
        <fullName evidence="2">Uncharacterized protein</fullName>
    </submittedName>
</protein>
<dbReference type="AlphaFoldDB" id="G3HXL7"/>